<proteinExistence type="predicted"/>
<dbReference type="EMBL" id="QJKJ01016864">
    <property type="protein sequence ID" value="RDX60450.1"/>
    <property type="molecule type" value="Genomic_DNA"/>
</dbReference>
<evidence type="ECO:0000313" key="2">
    <source>
        <dbReference type="Proteomes" id="UP000257109"/>
    </source>
</evidence>
<reference evidence="1" key="1">
    <citation type="submission" date="2018-05" db="EMBL/GenBank/DDBJ databases">
        <title>Draft genome of Mucuna pruriens seed.</title>
        <authorList>
            <person name="Nnadi N.E."/>
            <person name="Vos R."/>
            <person name="Hasami M.H."/>
            <person name="Devisetty U.K."/>
            <person name="Aguiy J.C."/>
        </authorList>
    </citation>
    <scope>NUCLEOTIDE SEQUENCE [LARGE SCALE GENOMIC DNA]</scope>
    <source>
        <strain evidence="1">JCA_2017</strain>
    </source>
</reference>
<accession>A0A371E328</accession>
<dbReference type="AlphaFoldDB" id="A0A371E328"/>
<sequence>MLKWVEVVNWIKSILQKTRIDWSLKLEILSENIALRLTRLRKTMSPTCRTGELGILGNQISNLRQIGKKRKLQLSELHVYETVRLDKERTKR</sequence>
<comment type="caution">
    <text evidence="1">The sequence shown here is derived from an EMBL/GenBank/DDBJ whole genome shotgun (WGS) entry which is preliminary data.</text>
</comment>
<gene>
    <name evidence="1" type="ORF">CR513_61409</name>
</gene>
<feature type="non-terminal residue" evidence="1">
    <location>
        <position position="92"/>
    </location>
</feature>
<evidence type="ECO:0000313" key="1">
    <source>
        <dbReference type="EMBL" id="RDX60450.1"/>
    </source>
</evidence>
<protein>
    <submittedName>
        <fullName evidence="1">Uncharacterized protein</fullName>
    </submittedName>
</protein>
<keyword evidence="2" id="KW-1185">Reference proteome</keyword>
<organism evidence="1 2">
    <name type="scientific">Mucuna pruriens</name>
    <name type="common">Velvet bean</name>
    <name type="synonym">Dolichos pruriens</name>
    <dbReference type="NCBI Taxonomy" id="157652"/>
    <lineage>
        <taxon>Eukaryota</taxon>
        <taxon>Viridiplantae</taxon>
        <taxon>Streptophyta</taxon>
        <taxon>Embryophyta</taxon>
        <taxon>Tracheophyta</taxon>
        <taxon>Spermatophyta</taxon>
        <taxon>Magnoliopsida</taxon>
        <taxon>eudicotyledons</taxon>
        <taxon>Gunneridae</taxon>
        <taxon>Pentapetalae</taxon>
        <taxon>rosids</taxon>
        <taxon>fabids</taxon>
        <taxon>Fabales</taxon>
        <taxon>Fabaceae</taxon>
        <taxon>Papilionoideae</taxon>
        <taxon>50 kb inversion clade</taxon>
        <taxon>NPAAA clade</taxon>
        <taxon>indigoferoid/millettioid clade</taxon>
        <taxon>Phaseoleae</taxon>
        <taxon>Mucuna</taxon>
    </lineage>
</organism>
<dbReference type="Proteomes" id="UP000257109">
    <property type="component" value="Unassembled WGS sequence"/>
</dbReference>
<name>A0A371E328_MUCPR</name>